<proteinExistence type="predicted"/>
<dbReference type="AlphaFoldDB" id="A0AA51UH17"/>
<dbReference type="Proteomes" id="UP001183006">
    <property type="component" value="Chromosome"/>
</dbReference>
<accession>A0AA51UH17</accession>
<organism evidence="1 2">
    <name type="scientific">Methanolobus mangrovi</name>
    <dbReference type="NCBI Taxonomy" id="3072977"/>
    <lineage>
        <taxon>Archaea</taxon>
        <taxon>Methanobacteriati</taxon>
        <taxon>Methanobacteriota</taxon>
        <taxon>Stenosarchaea group</taxon>
        <taxon>Methanomicrobia</taxon>
        <taxon>Methanosarcinales</taxon>
        <taxon>Methanosarcinaceae</taxon>
        <taxon>Methanolobus</taxon>
    </lineage>
</organism>
<dbReference type="EMBL" id="CP133594">
    <property type="protein sequence ID" value="WMW23068.1"/>
    <property type="molecule type" value="Genomic_DNA"/>
</dbReference>
<dbReference type="KEGG" id="mmav:RE476_04350"/>
<evidence type="ECO:0000313" key="2">
    <source>
        <dbReference type="Proteomes" id="UP001183006"/>
    </source>
</evidence>
<dbReference type="RefSeq" id="WP_309309184.1">
    <property type="nucleotide sequence ID" value="NZ_CP133594.1"/>
</dbReference>
<dbReference type="GeneID" id="84229345"/>
<gene>
    <name evidence="1" type="ORF">RE476_04350</name>
</gene>
<name>A0AA51UH17_9EURY</name>
<reference evidence="1" key="1">
    <citation type="submission" date="2023-08" db="EMBL/GenBank/DDBJ databases">
        <title>Methanolobus mangrovi sp. nov. and Methanolobus sediminis sp. nov, two novel methylotrophic methanogens isolated from mangrove sediments in China.</title>
        <authorList>
            <person name="Zhou J."/>
        </authorList>
    </citation>
    <scope>NUCLEOTIDE SEQUENCE</scope>
    <source>
        <strain evidence="1">FTZ2</strain>
    </source>
</reference>
<keyword evidence="2" id="KW-1185">Reference proteome</keyword>
<protein>
    <submittedName>
        <fullName evidence="1">Uncharacterized protein</fullName>
    </submittedName>
</protein>
<evidence type="ECO:0000313" key="1">
    <source>
        <dbReference type="EMBL" id="WMW23068.1"/>
    </source>
</evidence>
<sequence length="190" mass="21074">MQTKAVGIIFLLFLMNMALVNAEEILVVNADTVWELDLTDAVNVEHLSGEPGIIVVKYADTRSVYSLEGTTNISYLSGEPGVIVVKYADTKSVYSLEDTANIGHLLGEPVIIVVKYADAINVYDMTKGDAFDEVNDWNPWNDPDSDGGEAITLIELQDAIYCWRFGIDTSTGELIDLVRLQDLIYSWRFG</sequence>